<keyword evidence="7" id="KW-1185">Reference proteome</keyword>
<comment type="subcellular location">
    <subcellularLocation>
        <location evidence="1">Endomembrane system</location>
        <topology evidence="1">Peripheral membrane protein</topology>
    </subcellularLocation>
</comment>
<comment type="caution">
    <text evidence="6">The sequence shown here is derived from an EMBL/GenBank/DDBJ whole genome shotgun (WGS) entry which is preliminary data.</text>
</comment>
<dbReference type="GO" id="GO:0006886">
    <property type="term" value="P:intracellular protein transport"/>
    <property type="evidence" value="ECO:0007669"/>
    <property type="project" value="UniProtKB-UniRule"/>
</dbReference>
<dbReference type="InterPro" id="IPR032914">
    <property type="entry name" value="Vam6/VPS39/TRAP1"/>
</dbReference>
<dbReference type="InterPro" id="IPR015943">
    <property type="entry name" value="WD40/YVTN_repeat-like_dom_sf"/>
</dbReference>
<dbReference type="InterPro" id="IPR000547">
    <property type="entry name" value="Clathrin_H-chain/VPS_repeat"/>
</dbReference>
<dbReference type="InterPro" id="IPR036322">
    <property type="entry name" value="WD40_repeat_dom_sf"/>
</dbReference>
<feature type="domain" description="CNH" evidence="5">
    <location>
        <begin position="15"/>
        <end position="364"/>
    </location>
</feature>
<dbReference type="SUPFAM" id="SSF50978">
    <property type="entry name" value="WD40 repeat-like"/>
    <property type="match status" value="1"/>
</dbReference>
<dbReference type="PANTHER" id="PTHR12894">
    <property type="entry name" value="CNH DOMAIN CONTAINING"/>
    <property type="match status" value="1"/>
</dbReference>
<evidence type="ECO:0000256" key="4">
    <source>
        <dbReference type="PROSITE-ProRule" id="PRU01006"/>
    </source>
</evidence>
<feature type="repeat" description="CHCR" evidence="4">
    <location>
        <begin position="669"/>
        <end position="821"/>
    </location>
</feature>
<gene>
    <name evidence="6" type="ORF">OGAPHI_006546</name>
</gene>
<dbReference type="InterPro" id="IPR001180">
    <property type="entry name" value="CNH_dom"/>
</dbReference>
<evidence type="ECO:0000256" key="3">
    <source>
        <dbReference type="ARBA" id="ARBA00038201"/>
    </source>
</evidence>
<dbReference type="InterPro" id="IPR019453">
    <property type="entry name" value="VPS39/TGFA1_Znf"/>
</dbReference>
<dbReference type="RefSeq" id="XP_046058809.1">
    <property type="nucleotide sequence ID" value="XM_046207843.1"/>
</dbReference>
<comment type="similarity">
    <text evidence="3">Belongs to the VAM6/VPS39 family.</text>
</comment>
<accession>A0A9P8T0Q1</accession>
<dbReference type="PROSITE" id="PS50236">
    <property type="entry name" value="CHCR"/>
    <property type="match status" value="1"/>
</dbReference>
<dbReference type="GO" id="GO:0012505">
    <property type="term" value="C:endomembrane system"/>
    <property type="evidence" value="ECO:0007669"/>
    <property type="project" value="UniProtKB-SubCell"/>
</dbReference>
<evidence type="ECO:0000259" key="5">
    <source>
        <dbReference type="PROSITE" id="PS50219"/>
    </source>
</evidence>
<dbReference type="Pfam" id="PF00780">
    <property type="entry name" value="CNH"/>
    <property type="match status" value="1"/>
</dbReference>
<dbReference type="Proteomes" id="UP000769157">
    <property type="component" value="Unassembled WGS sequence"/>
</dbReference>
<dbReference type="GO" id="GO:0000329">
    <property type="term" value="C:fungal-type vacuole membrane"/>
    <property type="evidence" value="ECO:0007669"/>
    <property type="project" value="TreeGrafter"/>
</dbReference>
<dbReference type="GeneID" id="70238510"/>
<dbReference type="Pfam" id="PF10366">
    <property type="entry name" value="Vps39_1"/>
    <property type="match status" value="1"/>
</dbReference>
<dbReference type="GO" id="GO:0034058">
    <property type="term" value="P:endosomal vesicle fusion"/>
    <property type="evidence" value="ECO:0007669"/>
    <property type="project" value="TreeGrafter"/>
</dbReference>
<dbReference type="InterPro" id="IPR019452">
    <property type="entry name" value="VPS39/TGF_beta_rcpt-assoc_1"/>
</dbReference>
<evidence type="ECO:0000313" key="6">
    <source>
        <dbReference type="EMBL" id="KAH3661696.1"/>
    </source>
</evidence>
<reference evidence="6" key="2">
    <citation type="submission" date="2021-01" db="EMBL/GenBank/DDBJ databases">
        <authorList>
            <person name="Schikora-Tamarit M.A."/>
        </authorList>
    </citation>
    <scope>NUCLEOTIDE SEQUENCE</scope>
    <source>
        <strain evidence="6">CBS6075</strain>
    </source>
</reference>
<dbReference type="Gene3D" id="2.130.10.10">
    <property type="entry name" value="YVTN repeat-like/Quinoprotein amine dehydrogenase"/>
    <property type="match status" value="1"/>
</dbReference>
<reference evidence="6" key="1">
    <citation type="journal article" date="2021" name="Open Biol.">
        <title>Shared evolutionary footprints suggest mitochondrial oxidative damage underlies multiple complex I losses in fungi.</title>
        <authorList>
            <person name="Schikora-Tamarit M.A."/>
            <person name="Marcet-Houben M."/>
            <person name="Nosek J."/>
            <person name="Gabaldon T."/>
        </authorList>
    </citation>
    <scope>NUCLEOTIDE SEQUENCE</scope>
    <source>
        <strain evidence="6">CBS6075</strain>
    </source>
</reference>
<protein>
    <recommendedName>
        <fullName evidence="5">CNH domain-containing protein</fullName>
    </recommendedName>
</protein>
<evidence type="ECO:0000256" key="1">
    <source>
        <dbReference type="ARBA" id="ARBA00004184"/>
    </source>
</evidence>
<organism evidence="6 7">
    <name type="scientific">Ogataea philodendri</name>
    <dbReference type="NCBI Taxonomy" id="1378263"/>
    <lineage>
        <taxon>Eukaryota</taxon>
        <taxon>Fungi</taxon>
        <taxon>Dikarya</taxon>
        <taxon>Ascomycota</taxon>
        <taxon>Saccharomycotina</taxon>
        <taxon>Pichiomycetes</taxon>
        <taxon>Pichiales</taxon>
        <taxon>Pichiaceae</taxon>
        <taxon>Ogataea</taxon>
    </lineage>
</organism>
<evidence type="ECO:0000256" key="2">
    <source>
        <dbReference type="ARBA" id="ARBA00023136"/>
    </source>
</evidence>
<name>A0A9P8T0Q1_9ASCO</name>
<dbReference type="OrthoDB" id="5325112at2759"/>
<proteinExistence type="inferred from homology"/>
<dbReference type="PROSITE" id="PS50219">
    <property type="entry name" value="CNH"/>
    <property type="match status" value="1"/>
</dbReference>
<dbReference type="AlphaFoldDB" id="A0A9P8T0Q1"/>
<evidence type="ECO:0000313" key="7">
    <source>
        <dbReference type="Proteomes" id="UP000769157"/>
    </source>
</evidence>
<dbReference type="GO" id="GO:0006914">
    <property type="term" value="P:autophagy"/>
    <property type="evidence" value="ECO:0007669"/>
    <property type="project" value="TreeGrafter"/>
</dbReference>
<dbReference type="EMBL" id="JAEUBE010000439">
    <property type="protein sequence ID" value="KAH3661696.1"/>
    <property type="molecule type" value="Genomic_DNA"/>
</dbReference>
<dbReference type="Pfam" id="PF10367">
    <property type="entry name" value="zf-Vps39_C"/>
    <property type="match status" value="1"/>
</dbReference>
<sequence length="938" mass="107644">MVLVVSPYSCFQFSSRPISTFDVFAGLIYVTFLDGGLATYQIPSAVETGMDLFDETKLVLEDLNAVGKTQLSGRALQLQFLPNLGYLVVLLENQTVQLLNLTDYEQIDKFEEARFGLIKTWYEDSKDLHLDQLNEEDNDYITADDMDTISLATTALETTRSKKFINTKTGNSFLCLVSKRTLAIIKWHNNQYERKYEFKLNDKIQLVEFLNADNLIAAMKNGDLCRIDLPHQSVSPIQIQFLNQPSGFNKSFFFSSSDSVGELFKANNDQQLIIFKDHNLIKLNSDLELVVYRHHAHSIDFKNPVVVPGHNESGKKLKFLKYWFPYLVLVYSNSIEIWNLENGSLVQQLPCKTSLQSIVDIKFSPQFLFLVGATTVFKLVKSSYEFQLSEFEKSKDYNNALNLIEKLNPLVFQDDTDSHSPRQIKFLKLRQFELLKGLEYLKNHKYDTAIKLFIDFLASPETLLDNLPPKVKSLLADDPTLKHTSSRDSLRSSKDAQGLPQKESKIISLCITYLTDARRKLIRLLDPDSPKFQWHGFLISSELYGTHDLPVLEKKLELVDNCLFQCYLLTNSRMVGPLLRISNYCSFDKIEKKCLKLQMYTELVDFYYCRARHDKALELLEKLCFEEKVFKPEFMVKYIQKLGRPQQDLVFSFSKKLIDLNPLHVDEIFMDDSIECESLDKVQVLEFLSRWPVLQVRYLRYLIFDLGETNVRYPNKLIELYLQDPEKNQAHIHQLYSLGNYTPNGVLKQLNSLQPSPAVLDLMILPLGKLNKHNDVLDILINKLDNTAKALQYCVAIHDNSPDTGIELTNTLLDMLLSQKKFASVLEILDSGITFVDPTQVLAKLPDTLLLKELSKYLETNMRSITSLLRQDIITSELLKVQLVNIKYEKLETDRVHVRLDSASRCAVCGKNFSAASILSFFSNGTVVHYGCAKHKTG</sequence>
<keyword evidence="2" id="KW-0472">Membrane</keyword>
<dbReference type="PANTHER" id="PTHR12894:SF49">
    <property type="entry name" value="VAM6_VPS39-LIKE PROTEIN"/>
    <property type="match status" value="1"/>
</dbReference>